<keyword evidence="3" id="KW-0472">Membrane</keyword>
<dbReference type="PANTHER" id="PTHR10434">
    <property type="entry name" value="1-ACYL-SN-GLYCEROL-3-PHOSPHATE ACYLTRANSFERASE"/>
    <property type="match status" value="1"/>
</dbReference>
<evidence type="ECO:0000313" key="5">
    <source>
        <dbReference type="EMBL" id="VAW76210.1"/>
    </source>
</evidence>
<dbReference type="GO" id="GO:0003841">
    <property type="term" value="F:1-acylglycerol-3-phosphate O-acyltransferase activity"/>
    <property type="evidence" value="ECO:0007669"/>
    <property type="project" value="UniProtKB-EC"/>
</dbReference>
<dbReference type="SMART" id="SM00563">
    <property type="entry name" value="PlsC"/>
    <property type="match status" value="1"/>
</dbReference>
<reference evidence="5" key="1">
    <citation type="submission" date="2018-06" db="EMBL/GenBank/DDBJ databases">
        <authorList>
            <person name="Zhirakovskaya E."/>
        </authorList>
    </citation>
    <scope>NUCLEOTIDE SEQUENCE</scope>
</reference>
<dbReference type="EMBL" id="UOFN01000056">
    <property type="protein sequence ID" value="VAW76210.1"/>
    <property type="molecule type" value="Genomic_DNA"/>
</dbReference>
<evidence type="ECO:0000256" key="1">
    <source>
        <dbReference type="ARBA" id="ARBA00022679"/>
    </source>
</evidence>
<evidence type="ECO:0000259" key="4">
    <source>
        <dbReference type="SMART" id="SM00563"/>
    </source>
</evidence>
<feature type="domain" description="Phospholipid/glycerol acyltransferase" evidence="4">
    <location>
        <begin position="80"/>
        <end position="194"/>
    </location>
</feature>
<evidence type="ECO:0000256" key="2">
    <source>
        <dbReference type="ARBA" id="ARBA00023315"/>
    </source>
</evidence>
<protein>
    <submittedName>
        <fullName evidence="5">Acyl-CoA:1-acyl-sn-glycerol-3-phosphate acyltransferase</fullName>
        <ecNumber evidence="5">2.3.1.51</ecNumber>
    </submittedName>
</protein>
<dbReference type="PANTHER" id="PTHR10434:SF40">
    <property type="entry name" value="1-ACYL-SN-GLYCEROL-3-PHOSPHATE ACYLTRANSFERASE"/>
    <property type="match status" value="1"/>
</dbReference>
<dbReference type="EC" id="2.3.1.51" evidence="5"/>
<dbReference type="AlphaFoldDB" id="A0A3B0YHI2"/>
<name>A0A3B0YHI2_9ZZZZ</name>
<accession>A0A3B0YHI2</accession>
<keyword evidence="3" id="KW-1133">Transmembrane helix</keyword>
<dbReference type="InterPro" id="IPR002123">
    <property type="entry name" value="Plipid/glycerol_acylTrfase"/>
</dbReference>
<dbReference type="GO" id="GO:0006654">
    <property type="term" value="P:phosphatidic acid biosynthetic process"/>
    <property type="evidence" value="ECO:0007669"/>
    <property type="project" value="TreeGrafter"/>
</dbReference>
<dbReference type="SUPFAM" id="SSF69593">
    <property type="entry name" value="Glycerol-3-phosphate (1)-acyltransferase"/>
    <property type="match status" value="1"/>
</dbReference>
<dbReference type="Pfam" id="PF01553">
    <property type="entry name" value="Acyltransferase"/>
    <property type="match status" value="1"/>
</dbReference>
<keyword evidence="3" id="KW-0812">Transmembrane</keyword>
<evidence type="ECO:0000256" key="3">
    <source>
        <dbReference type="SAM" id="Phobius"/>
    </source>
</evidence>
<keyword evidence="2 5" id="KW-0012">Acyltransferase</keyword>
<gene>
    <name evidence="5" type="ORF">MNBD_GAMMA15-1587</name>
</gene>
<keyword evidence="1 5" id="KW-0808">Transferase</keyword>
<dbReference type="CDD" id="cd07989">
    <property type="entry name" value="LPLAT_AGPAT-like"/>
    <property type="match status" value="1"/>
</dbReference>
<proteinExistence type="predicted"/>
<feature type="transmembrane region" description="Helical" evidence="3">
    <location>
        <begin position="16"/>
        <end position="37"/>
    </location>
</feature>
<organism evidence="5">
    <name type="scientific">hydrothermal vent metagenome</name>
    <dbReference type="NCBI Taxonomy" id="652676"/>
    <lineage>
        <taxon>unclassified sequences</taxon>
        <taxon>metagenomes</taxon>
        <taxon>ecological metagenomes</taxon>
    </lineage>
</organism>
<sequence length="254" mass="29124">MPNTSSSTPILFVRSFVFWIFFACITILFAPLLLLSFPFSFEKRFALTHAWSKLTIWWLGITCKLYYEIEGLENLTHSAGIVFSKHQSTWETLTLNFWFTPQTWVLKRELLWLPFFGWGAYMMEPIALNRGAGRKAIEQLVEQGQQRLDSGRWIIIFPEGTRIAPGKSGRYRIGGAVLAERTGYPVYPVAHNAGEYWPRRQFIKMPGVIKVRIGPAILPEGKTAQLILEEAENWIESQMAEITSLTVHEHSATK</sequence>